<feature type="transmembrane region" description="Helical" evidence="6">
    <location>
        <begin position="374"/>
        <end position="397"/>
    </location>
</feature>
<feature type="transmembrane region" description="Helical" evidence="6">
    <location>
        <begin position="65"/>
        <end position="86"/>
    </location>
</feature>
<feature type="transmembrane region" description="Helical" evidence="6">
    <location>
        <begin position="418"/>
        <end position="439"/>
    </location>
</feature>
<comment type="subcellular location">
    <subcellularLocation>
        <location evidence="1">Membrane</location>
        <topology evidence="1">Multi-pass membrane protein</topology>
    </subcellularLocation>
</comment>
<dbReference type="GO" id="GO:0005886">
    <property type="term" value="C:plasma membrane"/>
    <property type="evidence" value="ECO:0007669"/>
    <property type="project" value="TreeGrafter"/>
</dbReference>
<dbReference type="PANTHER" id="PTHR30618">
    <property type="entry name" value="NCS1 FAMILY PURINE/PYRIMIDINE TRANSPORTER"/>
    <property type="match status" value="1"/>
</dbReference>
<gene>
    <name evidence="7" type="ORF">HMPREF3187_00670</name>
</gene>
<feature type="non-terminal residue" evidence="7">
    <location>
        <position position="469"/>
    </location>
</feature>
<dbReference type="GO" id="GO:0015205">
    <property type="term" value="F:nucleobase transmembrane transporter activity"/>
    <property type="evidence" value="ECO:0007669"/>
    <property type="project" value="TreeGrafter"/>
</dbReference>
<evidence type="ECO:0000256" key="5">
    <source>
        <dbReference type="ARBA" id="ARBA00023136"/>
    </source>
</evidence>
<dbReference type="Proteomes" id="UP000070422">
    <property type="component" value="Unassembled WGS sequence"/>
</dbReference>
<feature type="transmembrane region" description="Helical" evidence="6">
    <location>
        <begin position="313"/>
        <end position="337"/>
    </location>
</feature>
<protein>
    <submittedName>
        <fullName evidence="7">NCS1 nucleoside transporter family protein</fullName>
    </submittedName>
</protein>
<feature type="transmembrane region" description="Helical" evidence="6">
    <location>
        <begin position="159"/>
        <end position="179"/>
    </location>
</feature>
<feature type="transmembrane region" description="Helical" evidence="6">
    <location>
        <begin position="116"/>
        <end position="139"/>
    </location>
</feature>
<comment type="similarity">
    <text evidence="2">Belongs to the purine-cytosine permease (2.A.39) family.</text>
</comment>
<dbReference type="InterPro" id="IPR001248">
    <property type="entry name" value="Pur-cyt_permease"/>
</dbReference>
<feature type="transmembrane region" description="Helical" evidence="6">
    <location>
        <begin position="226"/>
        <end position="250"/>
    </location>
</feature>
<organism evidence="7 8">
    <name type="scientific">Aerococcus christensenii</name>
    <dbReference type="NCBI Taxonomy" id="87541"/>
    <lineage>
        <taxon>Bacteria</taxon>
        <taxon>Bacillati</taxon>
        <taxon>Bacillota</taxon>
        <taxon>Bacilli</taxon>
        <taxon>Lactobacillales</taxon>
        <taxon>Aerococcaceae</taxon>
        <taxon>Aerococcus</taxon>
    </lineage>
</organism>
<feature type="transmembrane region" description="Helical" evidence="6">
    <location>
        <begin position="186"/>
        <end position="206"/>
    </location>
</feature>
<keyword evidence="4 6" id="KW-1133">Transmembrane helix</keyword>
<dbReference type="PATRIC" id="fig|87541.4.peg.670"/>
<dbReference type="Pfam" id="PF02133">
    <property type="entry name" value="Transp_cyt_pur"/>
    <property type="match status" value="1"/>
</dbReference>
<name>A0A133Y176_9LACT</name>
<feature type="transmembrane region" description="Helical" evidence="6">
    <location>
        <begin position="36"/>
        <end position="59"/>
    </location>
</feature>
<dbReference type="Gene3D" id="1.10.4160.10">
    <property type="entry name" value="Hydantoin permease"/>
    <property type="match status" value="1"/>
</dbReference>
<feature type="transmembrane region" description="Helical" evidence="6">
    <location>
        <begin position="349"/>
        <end position="368"/>
    </location>
</feature>
<dbReference type="PANTHER" id="PTHR30618:SF0">
    <property type="entry name" value="PURINE-URACIL PERMEASE NCS1"/>
    <property type="match status" value="1"/>
</dbReference>
<dbReference type="AlphaFoldDB" id="A0A133Y176"/>
<evidence type="ECO:0000313" key="7">
    <source>
        <dbReference type="EMBL" id="KXB36948.1"/>
    </source>
</evidence>
<evidence type="ECO:0000256" key="3">
    <source>
        <dbReference type="ARBA" id="ARBA00022692"/>
    </source>
</evidence>
<sequence>MDRIKERRALQQIVGPKASSGESEEQKVKMGMINYFTLWAQSVHSLPHYLTIALFLQSGYSPKTIFLGIMLGAVLASSVLALNGWAGSKYKLSFSRLVKISYGKEGGKGPGILRGLIIAMLWYGLQIYLGGQILMALLGKLFPAFLSLECPLLFGQGQLPMVLSYGLFWLLNVAFGIGGGKALNKVIGFITPIVYLGFGLLALGVLQTIGGIGEIFAFHEEVTPFGLVLSVMIVANTILGIWAAPMVSVADFTQKATSTAAQVKGQVSGLLFSYLFFAFTSLILLRGGAFAYGVKSYNFLEIIQRLQMGPGSIAFLLLFLLTTLVTNVTGNMVPAAYQLMALFPKRLSYSKSVVGVAILSFLSMSWRWGDQLTIFLNGIGSLLGPITGVMLAHFYWVKHQHLSEKDLVLEKISPFHKEAYVATLIGTLGVYVLKVLSAFSALTQMSWLVGFGLSFLSEGLLSRRNNGKK</sequence>
<keyword evidence="5 6" id="KW-0472">Membrane</keyword>
<dbReference type="RefSeq" id="WP_060936672.1">
    <property type="nucleotide sequence ID" value="NZ_KQ959302.1"/>
</dbReference>
<accession>A0A133Y176</accession>
<comment type="caution">
    <text evidence="7">The sequence shown here is derived from an EMBL/GenBank/DDBJ whole genome shotgun (WGS) entry which is preliminary data.</text>
</comment>
<dbReference type="EMBL" id="LSCQ01000033">
    <property type="protein sequence ID" value="KXB36948.1"/>
    <property type="molecule type" value="Genomic_DNA"/>
</dbReference>
<evidence type="ECO:0000256" key="4">
    <source>
        <dbReference type="ARBA" id="ARBA00022989"/>
    </source>
</evidence>
<evidence type="ECO:0000313" key="8">
    <source>
        <dbReference type="Proteomes" id="UP000070422"/>
    </source>
</evidence>
<keyword evidence="3 6" id="KW-0812">Transmembrane</keyword>
<evidence type="ECO:0000256" key="1">
    <source>
        <dbReference type="ARBA" id="ARBA00004141"/>
    </source>
</evidence>
<reference evidence="7 8" key="1">
    <citation type="submission" date="2016-01" db="EMBL/GenBank/DDBJ databases">
        <authorList>
            <person name="Oliw E.H."/>
        </authorList>
    </citation>
    <scope>NUCLEOTIDE SEQUENCE [LARGE SCALE GENOMIC DNA]</scope>
    <source>
        <strain evidence="7 8">KA00635</strain>
    </source>
</reference>
<evidence type="ECO:0000256" key="6">
    <source>
        <dbReference type="SAM" id="Phobius"/>
    </source>
</evidence>
<proteinExistence type="inferred from homology"/>
<feature type="transmembrane region" description="Helical" evidence="6">
    <location>
        <begin position="271"/>
        <end position="293"/>
    </location>
</feature>
<dbReference type="InterPro" id="IPR045225">
    <property type="entry name" value="Uracil/uridine/allantoin_perm"/>
</dbReference>
<evidence type="ECO:0000256" key="2">
    <source>
        <dbReference type="ARBA" id="ARBA00008974"/>
    </source>
</evidence>